<reference evidence="2" key="1">
    <citation type="submission" date="2021-03" db="EMBL/GenBank/DDBJ databases">
        <title>Genome sequencing and assembly of Tianweitania sediminis.</title>
        <authorList>
            <person name="Chhetri G."/>
        </authorList>
    </citation>
    <scope>NUCLEOTIDE SEQUENCE</scope>
    <source>
        <strain evidence="2">Z8</strain>
    </source>
</reference>
<keyword evidence="3" id="KW-1185">Reference proteome</keyword>
<organism evidence="2 3">
    <name type="scientific">Tianweitania sediminis</name>
    <dbReference type="NCBI Taxonomy" id="1502156"/>
    <lineage>
        <taxon>Bacteria</taxon>
        <taxon>Pseudomonadati</taxon>
        <taxon>Pseudomonadota</taxon>
        <taxon>Alphaproteobacteria</taxon>
        <taxon>Hyphomicrobiales</taxon>
        <taxon>Phyllobacteriaceae</taxon>
        <taxon>Tianweitania</taxon>
    </lineage>
</organism>
<dbReference type="Proteomes" id="UP000666240">
    <property type="component" value="Unassembled WGS sequence"/>
</dbReference>
<accession>A0A8J7R0E2</accession>
<proteinExistence type="predicted"/>
<dbReference type="RefSeq" id="WP_209334771.1">
    <property type="nucleotide sequence ID" value="NZ_JAGIYY010000002.1"/>
</dbReference>
<name>A0A8J7R0E2_9HYPH</name>
<protein>
    <submittedName>
        <fullName evidence="2">Uncharacterized protein</fullName>
    </submittedName>
</protein>
<dbReference type="AlphaFoldDB" id="A0A8J7R0E2"/>
<dbReference type="EMBL" id="JAGIYY010000002">
    <property type="protein sequence ID" value="MBP0438752.1"/>
    <property type="molecule type" value="Genomic_DNA"/>
</dbReference>
<feature type="region of interest" description="Disordered" evidence="1">
    <location>
        <begin position="32"/>
        <end position="61"/>
    </location>
</feature>
<sequence>MPPLIFLAVVGAIGYAGYKKLTKEAERIVARSRREEKEARSGSQGTLVQDPKTGVYTIAKD</sequence>
<evidence type="ECO:0000313" key="2">
    <source>
        <dbReference type="EMBL" id="MBP0438752.1"/>
    </source>
</evidence>
<gene>
    <name evidence="2" type="ORF">J5Y06_08840</name>
</gene>
<comment type="caution">
    <text evidence="2">The sequence shown here is derived from an EMBL/GenBank/DDBJ whole genome shotgun (WGS) entry which is preliminary data.</text>
</comment>
<evidence type="ECO:0000313" key="3">
    <source>
        <dbReference type="Proteomes" id="UP000666240"/>
    </source>
</evidence>
<evidence type="ECO:0000256" key="1">
    <source>
        <dbReference type="SAM" id="MobiDB-lite"/>
    </source>
</evidence>